<name>A0A375Z3Y5_MYCSH</name>
<evidence type="ECO:0000313" key="3">
    <source>
        <dbReference type="Proteomes" id="UP000252015"/>
    </source>
</evidence>
<protein>
    <submittedName>
        <fullName evidence="2">Uncharacterized protein</fullName>
    </submittedName>
</protein>
<keyword evidence="3" id="KW-1185">Reference proteome</keyword>
<keyword evidence="1" id="KW-0732">Signal</keyword>
<gene>
    <name evidence="2" type="ORF">MSP7336_04137</name>
</gene>
<dbReference type="Proteomes" id="UP000252015">
    <property type="component" value="Unassembled WGS sequence"/>
</dbReference>
<feature type="chain" id="PRO_5016962340" evidence="1">
    <location>
        <begin position="35"/>
        <end position="170"/>
    </location>
</feature>
<sequence>MSRKQSTLRSAAVGVGAAAVGAFLSLGTSPVAGAESGSIDDPVVNPYADPSGYVNLYGAFGDQGVANHAADLALFAQDPGGATAFDILVDQFQENQTHPLSDLVFALIPTAFYFQVDPDIDGTFSDGAFLVPDSALGYLAQTLDFMLLTPTGLGFVLDPLIDILTGQPPF</sequence>
<reference evidence="2 3" key="1">
    <citation type="submission" date="2018-05" db="EMBL/GenBank/DDBJ databases">
        <authorList>
            <consortium name="IHU Genomes"/>
        </authorList>
    </citation>
    <scope>NUCLEOTIDE SEQUENCE [LARGE SCALE GENOMIC DNA]</scope>
    <source>
        <strain evidence="2 3">P7336</strain>
    </source>
</reference>
<evidence type="ECO:0000313" key="2">
    <source>
        <dbReference type="EMBL" id="SRX95864.1"/>
    </source>
</evidence>
<evidence type="ECO:0000256" key="1">
    <source>
        <dbReference type="SAM" id="SignalP"/>
    </source>
</evidence>
<accession>A0A375Z3Y5</accession>
<dbReference type="AlphaFoldDB" id="A0A375Z3Y5"/>
<dbReference type="EMBL" id="UEGW01000001">
    <property type="protein sequence ID" value="SRX95864.1"/>
    <property type="molecule type" value="Genomic_DNA"/>
</dbReference>
<proteinExistence type="predicted"/>
<feature type="signal peptide" evidence="1">
    <location>
        <begin position="1"/>
        <end position="34"/>
    </location>
</feature>
<organism evidence="2 3">
    <name type="scientific">Mycobacterium shimoidei</name>
    <dbReference type="NCBI Taxonomy" id="29313"/>
    <lineage>
        <taxon>Bacteria</taxon>
        <taxon>Bacillati</taxon>
        <taxon>Actinomycetota</taxon>
        <taxon>Actinomycetes</taxon>
        <taxon>Mycobacteriales</taxon>
        <taxon>Mycobacteriaceae</taxon>
        <taxon>Mycobacterium</taxon>
    </lineage>
</organism>
<dbReference type="RefSeq" id="WP_142706822.1">
    <property type="nucleotide sequence ID" value="NZ_UEGW01000001.1"/>
</dbReference>